<proteinExistence type="predicted"/>
<accession>A0A2T0TP78</accession>
<comment type="caution">
    <text evidence="1">The sequence shown here is derived from an EMBL/GenBank/DDBJ whole genome shotgun (WGS) entry which is preliminary data.</text>
</comment>
<organism evidence="1 2">
    <name type="scientific">Geodermatophilus tzadiensis</name>
    <dbReference type="NCBI Taxonomy" id="1137988"/>
    <lineage>
        <taxon>Bacteria</taxon>
        <taxon>Bacillati</taxon>
        <taxon>Actinomycetota</taxon>
        <taxon>Actinomycetes</taxon>
        <taxon>Geodermatophilales</taxon>
        <taxon>Geodermatophilaceae</taxon>
        <taxon>Geodermatophilus</taxon>
    </lineage>
</organism>
<dbReference type="AlphaFoldDB" id="A0A2T0TP78"/>
<dbReference type="Proteomes" id="UP000239210">
    <property type="component" value="Unassembled WGS sequence"/>
</dbReference>
<dbReference type="Pfam" id="PF08734">
    <property type="entry name" value="GYD"/>
    <property type="match status" value="1"/>
</dbReference>
<evidence type="ECO:0000313" key="2">
    <source>
        <dbReference type="Proteomes" id="UP000239210"/>
    </source>
</evidence>
<keyword evidence="2" id="KW-1185">Reference proteome</keyword>
<sequence>MPLYLTRSGYTPETWARLLDDPEDRLQAAETHIGSVGGRLHGFWCAFGPHDGYTPPRGAGGDESVVPAGAATHRTWRDRAGWGR</sequence>
<dbReference type="OrthoDB" id="165683at2"/>
<evidence type="ECO:0000313" key="1">
    <source>
        <dbReference type="EMBL" id="PRY47429.1"/>
    </source>
</evidence>
<dbReference type="InterPro" id="IPR014845">
    <property type="entry name" value="GYD/TTHA1554"/>
</dbReference>
<protein>
    <submittedName>
        <fullName evidence="1">GYD domain-containing protein</fullName>
    </submittedName>
</protein>
<name>A0A2T0TP78_9ACTN</name>
<dbReference type="EMBL" id="PVTG01000014">
    <property type="protein sequence ID" value="PRY47429.1"/>
    <property type="molecule type" value="Genomic_DNA"/>
</dbReference>
<reference evidence="1 2" key="1">
    <citation type="submission" date="2018-03" db="EMBL/GenBank/DDBJ databases">
        <title>Genomic Encyclopedia of Archaeal and Bacterial Type Strains, Phase II (KMG-II): from individual species to whole genera.</title>
        <authorList>
            <person name="Goeker M."/>
        </authorList>
    </citation>
    <scope>NUCLEOTIDE SEQUENCE [LARGE SCALE GENOMIC DNA]</scope>
    <source>
        <strain evidence="1 2">DSM 45416</strain>
    </source>
</reference>
<gene>
    <name evidence="1" type="ORF">LY71_11463</name>
</gene>